<dbReference type="PROSITE" id="PS51421">
    <property type="entry name" value="RAS"/>
    <property type="match status" value="1"/>
</dbReference>
<keyword evidence="6" id="KW-1185">Reference proteome</keyword>
<dbReference type="GO" id="GO:0005525">
    <property type="term" value="F:GTP binding"/>
    <property type="evidence" value="ECO:0007669"/>
    <property type="project" value="InterPro"/>
</dbReference>
<comment type="similarity">
    <text evidence="1">Belongs to the small GTPase superfamily. Ras family.</text>
</comment>
<keyword evidence="3" id="KW-0378">Hydrolase</keyword>
<protein>
    <recommendedName>
        <fullName evidence="2">small monomeric GTPase</fullName>
        <ecNumber evidence="2">3.6.5.2</ecNumber>
    </recommendedName>
</protein>
<comment type="catalytic activity">
    <reaction evidence="4">
        <text>GTP + H2O = GDP + phosphate + H(+)</text>
        <dbReference type="Rhea" id="RHEA:19669"/>
        <dbReference type="ChEBI" id="CHEBI:15377"/>
        <dbReference type="ChEBI" id="CHEBI:15378"/>
        <dbReference type="ChEBI" id="CHEBI:37565"/>
        <dbReference type="ChEBI" id="CHEBI:43474"/>
        <dbReference type="ChEBI" id="CHEBI:58189"/>
        <dbReference type="EC" id="3.6.5.2"/>
    </reaction>
</comment>
<dbReference type="InterPro" id="IPR051065">
    <property type="entry name" value="Ras-related_GTPase"/>
</dbReference>
<evidence type="ECO:0000313" key="6">
    <source>
        <dbReference type="Proteomes" id="UP001152795"/>
    </source>
</evidence>
<dbReference type="SMART" id="SM00174">
    <property type="entry name" value="RHO"/>
    <property type="match status" value="1"/>
</dbReference>
<evidence type="ECO:0000256" key="2">
    <source>
        <dbReference type="ARBA" id="ARBA00011984"/>
    </source>
</evidence>
<evidence type="ECO:0000313" key="5">
    <source>
        <dbReference type="EMBL" id="CAB3976703.1"/>
    </source>
</evidence>
<dbReference type="AlphaFoldDB" id="A0A6S7FIW8"/>
<dbReference type="InterPro" id="IPR027417">
    <property type="entry name" value="P-loop_NTPase"/>
</dbReference>
<dbReference type="EC" id="3.6.5.2" evidence="2"/>
<accession>A0A6S7FIW8</accession>
<evidence type="ECO:0000256" key="4">
    <source>
        <dbReference type="ARBA" id="ARBA00048098"/>
    </source>
</evidence>
<name>A0A6S7FIW8_PARCT</name>
<comment type="caution">
    <text evidence="5">The sequence shown here is derived from an EMBL/GenBank/DDBJ whole genome shotgun (WGS) entry which is preliminary data.</text>
</comment>
<dbReference type="OrthoDB" id="5968129at2759"/>
<dbReference type="NCBIfam" id="TIGR00231">
    <property type="entry name" value="small_GTP"/>
    <property type="match status" value="1"/>
</dbReference>
<gene>
    <name evidence="5" type="ORF">PACLA_8A064459</name>
</gene>
<dbReference type="PRINTS" id="PR00449">
    <property type="entry name" value="RASTRNSFRMNG"/>
</dbReference>
<dbReference type="InterPro" id="IPR001806">
    <property type="entry name" value="Small_GTPase"/>
</dbReference>
<sequence>MSNETGEITLSVFGAAKVGKSALTVRLLTKRFIGEYDSSSVSTYRGEIRHDAGEILKFSILDYPGNLKEITPSLLSSADCCVVVYSITDSNSFNEAINYVQTISELGDSNDVIILLLGNKRDLVGARQVSYEEGKAIAARFDCAYFEVSAAEDYFNVQTVFKELLLQVRKTRLAEKRQRKLSAKKKAVKLFSFGGRARSGTL</sequence>
<dbReference type="PANTHER" id="PTHR45704">
    <property type="entry name" value="RAS-LIKE FAMILY MEMBER 11"/>
    <property type="match status" value="1"/>
</dbReference>
<dbReference type="PROSITE" id="PS51419">
    <property type="entry name" value="RAB"/>
    <property type="match status" value="1"/>
</dbReference>
<dbReference type="InterPro" id="IPR005225">
    <property type="entry name" value="Small_GTP-bd"/>
</dbReference>
<reference evidence="5" key="1">
    <citation type="submission" date="2020-04" db="EMBL/GenBank/DDBJ databases">
        <authorList>
            <person name="Alioto T."/>
            <person name="Alioto T."/>
            <person name="Gomez Garrido J."/>
        </authorList>
    </citation>
    <scope>NUCLEOTIDE SEQUENCE</scope>
    <source>
        <strain evidence="5">A484AB</strain>
    </source>
</reference>
<organism evidence="5 6">
    <name type="scientific">Paramuricea clavata</name>
    <name type="common">Red gorgonian</name>
    <name type="synonym">Violescent sea-whip</name>
    <dbReference type="NCBI Taxonomy" id="317549"/>
    <lineage>
        <taxon>Eukaryota</taxon>
        <taxon>Metazoa</taxon>
        <taxon>Cnidaria</taxon>
        <taxon>Anthozoa</taxon>
        <taxon>Octocorallia</taxon>
        <taxon>Malacalcyonacea</taxon>
        <taxon>Plexauridae</taxon>
        <taxon>Paramuricea</taxon>
    </lineage>
</organism>
<dbReference type="SMART" id="SM00173">
    <property type="entry name" value="RAS"/>
    <property type="match status" value="1"/>
</dbReference>
<evidence type="ECO:0000256" key="1">
    <source>
        <dbReference type="ARBA" id="ARBA00008344"/>
    </source>
</evidence>
<dbReference type="SUPFAM" id="SSF52540">
    <property type="entry name" value="P-loop containing nucleoside triphosphate hydrolases"/>
    <property type="match status" value="1"/>
</dbReference>
<dbReference type="Gene3D" id="3.40.50.300">
    <property type="entry name" value="P-loop containing nucleotide triphosphate hydrolases"/>
    <property type="match status" value="1"/>
</dbReference>
<dbReference type="EMBL" id="CACRXK020000009">
    <property type="protein sequence ID" value="CAB3976703.1"/>
    <property type="molecule type" value="Genomic_DNA"/>
</dbReference>
<evidence type="ECO:0000256" key="3">
    <source>
        <dbReference type="ARBA" id="ARBA00022801"/>
    </source>
</evidence>
<dbReference type="Pfam" id="PF00071">
    <property type="entry name" value="Ras"/>
    <property type="match status" value="1"/>
</dbReference>
<dbReference type="Proteomes" id="UP001152795">
    <property type="component" value="Unassembled WGS sequence"/>
</dbReference>
<proteinExistence type="inferred from homology"/>
<dbReference type="SMART" id="SM00175">
    <property type="entry name" value="RAB"/>
    <property type="match status" value="1"/>
</dbReference>
<dbReference type="GO" id="GO:0003925">
    <property type="term" value="F:G protein activity"/>
    <property type="evidence" value="ECO:0007669"/>
    <property type="project" value="UniProtKB-EC"/>
</dbReference>